<comment type="similarity">
    <text evidence="2">Belongs to the TMEM175 family.</text>
</comment>
<keyword evidence="6" id="KW-0631">Potassium channel</keyword>
<evidence type="ECO:0008006" key="16">
    <source>
        <dbReference type="Google" id="ProtNLM"/>
    </source>
</evidence>
<keyword evidence="9" id="KW-0406">Ion transport</keyword>
<reference evidence="14 15" key="1">
    <citation type="submission" date="2019-02" db="EMBL/GenBank/DDBJ databases">
        <title>Deep-cultivation of Planctomycetes and their phenomic and genomic characterization uncovers novel biology.</title>
        <authorList>
            <person name="Wiegand S."/>
            <person name="Jogler M."/>
            <person name="Boedeker C."/>
            <person name="Pinto D."/>
            <person name="Vollmers J."/>
            <person name="Rivas-Marin E."/>
            <person name="Kohn T."/>
            <person name="Peeters S.H."/>
            <person name="Heuer A."/>
            <person name="Rast P."/>
            <person name="Oberbeckmann S."/>
            <person name="Bunk B."/>
            <person name="Jeske O."/>
            <person name="Meyerdierks A."/>
            <person name="Storesund J.E."/>
            <person name="Kallscheuer N."/>
            <person name="Luecker S."/>
            <person name="Lage O.M."/>
            <person name="Pohl T."/>
            <person name="Merkel B.J."/>
            <person name="Hornburger P."/>
            <person name="Mueller R.-W."/>
            <person name="Bruemmer F."/>
            <person name="Labrenz M."/>
            <person name="Spormann A.M."/>
            <person name="Op den Camp H."/>
            <person name="Overmann J."/>
            <person name="Amann R."/>
            <person name="Jetten M.S.M."/>
            <person name="Mascher T."/>
            <person name="Medema M.H."/>
            <person name="Devos D.P."/>
            <person name="Kaster A.-K."/>
            <person name="Ovreas L."/>
            <person name="Rohde M."/>
            <person name="Galperin M.Y."/>
            <person name="Jogler C."/>
        </authorList>
    </citation>
    <scope>NUCLEOTIDE SEQUENCE [LARGE SCALE GENOMIC DNA]</scope>
    <source>
        <strain evidence="14 15">Pla133</strain>
    </source>
</reference>
<proteinExistence type="inferred from homology"/>
<keyword evidence="7" id="KW-0630">Potassium</keyword>
<organism evidence="14 15">
    <name type="scientific">Engelhardtia mirabilis</name>
    <dbReference type="NCBI Taxonomy" id="2528011"/>
    <lineage>
        <taxon>Bacteria</taxon>
        <taxon>Pseudomonadati</taxon>
        <taxon>Planctomycetota</taxon>
        <taxon>Planctomycetia</taxon>
        <taxon>Planctomycetia incertae sedis</taxon>
        <taxon>Engelhardtia</taxon>
    </lineage>
</organism>
<feature type="transmembrane region" description="Helical" evidence="13">
    <location>
        <begin position="96"/>
        <end position="121"/>
    </location>
</feature>
<sequence>MLRQHLFDRAQRGDALFRWRGGEVSRLESLTDGVFALAMTLLVVPFEVRGVESFAQFEAILLRAPVMALCVAFIIMVWQSHFLFHRRYGLEDGVTVWLNAAFLFVLLLGIYPLKLLATLLVNSFTDLGDGLSLRELGHENVIWLMQAYGVGFGLIYLCLFVMTLRAWRRRDVFELDAVERVLSRGELASHGVMIAVSSLSIGLASAGLPGPAGLSYIAIGPMQGVLGWQIGRRATAQAAVRDSRVENP</sequence>
<evidence type="ECO:0000256" key="9">
    <source>
        <dbReference type="ARBA" id="ARBA00023065"/>
    </source>
</evidence>
<evidence type="ECO:0000256" key="11">
    <source>
        <dbReference type="ARBA" id="ARBA00023303"/>
    </source>
</evidence>
<keyword evidence="4" id="KW-0633">Potassium transport</keyword>
<feature type="transmembrane region" description="Helical" evidence="13">
    <location>
        <begin position="141"/>
        <end position="167"/>
    </location>
</feature>
<evidence type="ECO:0000313" key="15">
    <source>
        <dbReference type="Proteomes" id="UP000316921"/>
    </source>
</evidence>
<dbReference type="GO" id="GO:0016020">
    <property type="term" value="C:membrane"/>
    <property type="evidence" value="ECO:0007669"/>
    <property type="project" value="UniProtKB-SubCell"/>
</dbReference>
<dbReference type="InterPro" id="IPR010617">
    <property type="entry name" value="TMEM175-like"/>
</dbReference>
<evidence type="ECO:0000256" key="8">
    <source>
        <dbReference type="ARBA" id="ARBA00022989"/>
    </source>
</evidence>
<name>A0A518BS44_9BACT</name>
<keyword evidence="15" id="KW-1185">Reference proteome</keyword>
<dbReference type="RefSeq" id="WP_145070027.1">
    <property type="nucleotide sequence ID" value="NZ_CP036287.1"/>
</dbReference>
<evidence type="ECO:0000256" key="2">
    <source>
        <dbReference type="ARBA" id="ARBA00006920"/>
    </source>
</evidence>
<evidence type="ECO:0000256" key="7">
    <source>
        <dbReference type="ARBA" id="ARBA00022958"/>
    </source>
</evidence>
<accession>A0A518BS44</accession>
<comment type="subcellular location">
    <subcellularLocation>
        <location evidence="1">Membrane</location>
        <topology evidence="1">Multi-pass membrane protein</topology>
    </subcellularLocation>
</comment>
<keyword evidence="8 13" id="KW-1133">Transmembrane helix</keyword>
<dbReference type="EMBL" id="CP036287">
    <property type="protein sequence ID" value="QDU69793.1"/>
    <property type="molecule type" value="Genomic_DNA"/>
</dbReference>
<protein>
    <recommendedName>
        <fullName evidence="16">DUF1211 domain-containing protein</fullName>
    </recommendedName>
</protein>
<comment type="catalytic activity">
    <reaction evidence="12">
        <text>K(+)(in) = K(+)(out)</text>
        <dbReference type="Rhea" id="RHEA:29463"/>
        <dbReference type="ChEBI" id="CHEBI:29103"/>
    </reaction>
</comment>
<dbReference type="Proteomes" id="UP000316921">
    <property type="component" value="Chromosome"/>
</dbReference>
<keyword evidence="5 13" id="KW-0812">Transmembrane</keyword>
<dbReference type="Pfam" id="PF06736">
    <property type="entry name" value="TMEM175"/>
    <property type="match status" value="1"/>
</dbReference>
<keyword evidence="10 13" id="KW-0472">Membrane</keyword>
<dbReference type="KEGG" id="pbap:Pla133_49150"/>
<evidence type="ECO:0000256" key="6">
    <source>
        <dbReference type="ARBA" id="ARBA00022826"/>
    </source>
</evidence>
<keyword evidence="11" id="KW-0407">Ion channel</keyword>
<evidence type="ECO:0000256" key="3">
    <source>
        <dbReference type="ARBA" id="ARBA00022448"/>
    </source>
</evidence>
<dbReference type="AlphaFoldDB" id="A0A518BS44"/>
<evidence type="ECO:0000256" key="5">
    <source>
        <dbReference type="ARBA" id="ARBA00022692"/>
    </source>
</evidence>
<dbReference type="GO" id="GO:0005267">
    <property type="term" value="F:potassium channel activity"/>
    <property type="evidence" value="ECO:0007669"/>
    <property type="project" value="UniProtKB-KW"/>
</dbReference>
<dbReference type="GO" id="GO:0015252">
    <property type="term" value="F:proton channel activity"/>
    <property type="evidence" value="ECO:0007669"/>
    <property type="project" value="InterPro"/>
</dbReference>
<feature type="transmembrane region" description="Helical" evidence="13">
    <location>
        <begin position="66"/>
        <end position="84"/>
    </location>
</feature>
<evidence type="ECO:0000313" key="14">
    <source>
        <dbReference type="EMBL" id="QDU69793.1"/>
    </source>
</evidence>
<keyword evidence="3" id="KW-0813">Transport</keyword>
<gene>
    <name evidence="14" type="ORF">Pla133_49150</name>
</gene>
<evidence type="ECO:0000256" key="12">
    <source>
        <dbReference type="ARBA" id="ARBA00034430"/>
    </source>
</evidence>
<evidence type="ECO:0000256" key="1">
    <source>
        <dbReference type="ARBA" id="ARBA00004141"/>
    </source>
</evidence>
<evidence type="ECO:0000256" key="13">
    <source>
        <dbReference type="SAM" id="Phobius"/>
    </source>
</evidence>
<evidence type="ECO:0000256" key="10">
    <source>
        <dbReference type="ARBA" id="ARBA00023136"/>
    </source>
</evidence>
<evidence type="ECO:0000256" key="4">
    <source>
        <dbReference type="ARBA" id="ARBA00022538"/>
    </source>
</evidence>